<reference evidence="2" key="1">
    <citation type="submission" date="2022-10" db="EMBL/GenBank/DDBJ databases">
        <title>The complete genomes of actinobacterial strains from the NBC collection.</title>
        <authorList>
            <person name="Joergensen T.S."/>
            <person name="Alvarez Arevalo M."/>
            <person name="Sterndorff E.B."/>
            <person name="Faurdal D."/>
            <person name="Vuksanovic O."/>
            <person name="Mourched A.-S."/>
            <person name="Charusanti P."/>
            <person name="Shaw S."/>
            <person name="Blin K."/>
            <person name="Weber T."/>
        </authorList>
    </citation>
    <scope>NUCLEOTIDE SEQUENCE</scope>
    <source>
        <strain evidence="2">NBC_00148</strain>
    </source>
</reference>
<dbReference type="AlphaFoldDB" id="A0AAU1LPJ1"/>
<sequence>MSGTHDPHFPDHTIDSAPPAARRTMEAMARKQGGRVPSAVARLATSPETLGGFLQASAAFESSTLDPLSREVVVMTMATRNACHICVEMHTARLVSLDAAPELVTALRTPGEQPLADERLEGVRRFTLTALETAGAVGDEALQDFLSLGYTARNALEVVLGIGAYTMSTLANRMTGAPVDAVPV</sequence>
<gene>
    <name evidence="2" type="ORF">OG222_08990</name>
</gene>
<accession>A0AAU1LPJ1</accession>
<dbReference type="Gene3D" id="1.20.1290.10">
    <property type="entry name" value="AhpD-like"/>
    <property type="match status" value="1"/>
</dbReference>
<dbReference type="InterPro" id="IPR029032">
    <property type="entry name" value="AhpD-like"/>
</dbReference>
<dbReference type="PANTHER" id="PTHR35446:SF3">
    <property type="entry name" value="CMD DOMAIN-CONTAINING PROTEIN"/>
    <property type="match status" value="1"/>
</dbReference>
<evidence type="ECO:0000313" key="2">
    <source>
        <dbReference type="EMBL" id="WTQ73215.1"/>
    </source>
</evidence>
<dbReference type="EMBL" id="CP108169">
    <property type="protein sequence ID" value="WTQ73215.1"/>
    <property type="molecule type" value="Genomic_DNA"/>
</dbReference>
<organism evidence="2">
    <name type="scientific">Streptomyces sp. NBC_00148</name>
    <dbReference type="NCBI Taxonomy" id="2903626"/>
    <lineage>
        <taxon>Bacteria</taxon>
        <taxon>Bacillati</taxon>
        <taxon>Actinomycetota</taxon>
        <taxon>Actinomycetes</taxon>
        <taxon>Kitasatosporales</taxon>
        <taxon>Streptomycetaceae</taxon>
        <taxon>Streptomyces</taxon>
    </lineage>
</organism>
<feature type="region of interest" description="Disordered" evidence="1">
    <location>
        <begin position="1"/>
        <end position="22"/>
    </location>
</feature>
<name>A0AAU1LPJ1_9ACTN</name>
<dbReference type="PANTHER" id="PTHR35446">
    <property type="entry name" value="SI:CH211-175M2.5"/>
    <property type="match status" value="1"/>
</dbReference>
<protein>
    <submittedName>
        <fullName evidence="2">Carboxymuconolactone decarboxylase family protein</fullName>
    </submittedName>
</protein>
<proteinExistence type="predicted"/>
<evidence type="ECO:0000256" key="1">
    <source>
        <dbReference type="SAM" id="MobiDB-lite"/>
    </source>
</evidence>
<feature type="compositionally biased region" description="Basic and acidic residues" evidence="1">
    <location>
        <begin position="1"/>
        <end position="14"/>
    </location>
</feature>
<dbReference type="SUPFAM" id="SSF69118">
    <property type="entry name" value="AhpD-like"/>
    <property type="match status" value="1"/>
</dbReference>